<name>A0AAJ8LRZ8_9TREE</name>
<gene>
    <name evidence="11" type="ORF">CI109_106643</name>
</gene>
<feature type="transmembrane region" description="Helical" evidence="8">
    <location>
        <begin position="43"/>
        <end position="70"/>
    </location>
</feature>
<dbReference type="CDD" id="cd04590">
    <property type="entry name" value="CBS_pair_CorC_HlyC_assoc"/>
    <property type="match status" value="1"/>
</dbReference>
<dbReference type="InterPro" id="IPR046342">
    <property type="entry name" value="CBS_dom_sf"/>
</dbReference>
<organism evidence="11 12">
    <name type="scientific">Kwoniella shandongensis</name>
    <dbReference type="NCBI Taxonomy" id="1734106"/>
    <lineage>
        <taxon>Eukaryota</taxon>
        <taxon>Fungi</taxon>
        <taxon>Dikarya</taxon>
        <taxon>Basidiomycota</taxon>
        <taxon>Agaricomycotina</taxon>
        <taxon>Tremellomycetes</taxon>
        <taxon>Tremellales</taxon>
        <taxon>Cryptococcaceae</taxon>
        <taxon>Kwoniella</taxon>
    </lineage>
</organism>
<sequence>MRHPYIAMSEQQLNTGMGLLNLNEGNMSDTSKHVHVPVDSPLFGWYLVVIFGLVLLGGVFSGLTLGLMGLDTVNLQVLSISGTEDERLQAPRVLDLLKKGKHTMLVVLLLGNTLINTSLPIFLDSIVGGGWIAVLGTHLWRYALPLFEIDGEMDDALTQHLVGQPAYITEILPQSICNRYGLAIGATFAPVVRLLIVLMYPIAKPISMILDCVLGAHDEPVTYRKAELKTFVSLGVEDKLGEEELGMLGSVLEFSGKTVADIMTPKEDMFTLSAERIVDDELVREILRKGYSRIPIYEPSSPGAFIGCMTIRGLVGYDPTDLAPASKLVMQALPQCPPDLTLFEAMSYFQTGRSHMLLVTNAPGNDHGAVGLVTLEDVVEELIGKEIIDETDVYVDIHSRVPVVRRKHRGESLRRRIYEGHLARRRVMMDPQIGRLVDDQVESLIEVV</sequence>
<evidence type="ECO:0000256" key="4">
    <source>
        <dbReference type="ARBA" id="ARBA00022989"/>
    </source>
</evidence>
<dbReference type="InterPro" id="IPR002550">
    <property type="entry name" value="CNNM"/>
</dbReference>
<reference evidence="11" key="1">
    <citation type="submission" date="2017-08" db="EMBL/GenBank/DDBJ databases">
        <authorList>
            <person name="Cuomo C."/>
            <person name="Billmyre B."/>
            <person name="Heitman J."/>
        </authorList>
    </citation>
    <scope>NUCLEOTIDE SEQUENCE</scope>
    <source>
        <strain evidence="11">CBS 12478</strain>
    </source>
</reference>
<feature type="domain" description="CNNM transmembrane" evidence="10">
    <location>
        <begin position="39"/>
        <end position="245"/>
    </location>
</feature>
<dbReference type="GeneID" id="43592498"/>
<dbReference type="Pfam" id="PF01595">
    <property type="entry name" value="CNNM"/>
    <property type="match status" value="1"/>
</dbReference>
<proteinExistence type="predicted"/>
<dbReference type="Gene3D" id="3.10.580.10">
    <property type="entry name" value="CBS-domain"/>
    <property type="match status" value="1"/>
</dbReference>
<dbReference type="PANTHER" id="PTHR12064">
    <property type="entry name" value="METAL TRANSPORTER CNNM"/>
    <property type="match status" value="1"/>
</dbReference>
<dbReference type="PROSITE" id="PS51846">
    <property type="entry name" value="CNNM"/>
    <property type="match status" value="1"/>
</dbReference>
<keyword evidence="4 7" id="KW-1133">Transmembrane helix</keyword>
<dbReference type="FunFam" id="3.10.580.10:FF:000006">
    <property type="entry name" value="DUF21 and CBS domain protein"/>
    <property type="match status" value="1"/>
</dbReference>
<keyword evidence="5 7" id="KW-0472">Membrane</keyword>
<dbReference type="GO" id="GO:0010960">
    <property type="term" value="P:magnesium ion homeostasis"/>
    <property type="evidence" value="ECO:0007669"/>
    <property type="project" value="InterPro"/>
</dbReference>
<feature type="transmembrane region" description="Helical" evidence="8">
    <location>
        <begin position="180"/>
        <end position="200"/>
    </location>
</feature>
<evidence type="ECO:0000313" key="12">
    <source>
        <dbReference type="Proteomes" id="UP000322225"/>
    </source>
</evidence>
<keyword evidence="2 7" id="KW-0812">Transmembrane</keyword>
<comment type="subcellular location">
    <subcellularLocation>
        <location evidence="1">Membrane</location>
        <topology evidence="1">Multi-pass membrane protein</topology>
    </subcellularLocation>
</comment>
<dbReference type="GO" id="GO:0030026">
    <property type="term" value="P:intracellular manganese ion homeostasis"/>
    <property type="evidence" value="ECO:0007669"/>
    <property type="project" value="TreeGrafter"/>
</dbReference>
<evidence type="ECO:0008006" key="13">
    <source>
        <dbReference type="Google" id="ProtNLM"/>
    </source>
</evidence>
<dbReference type="GO" id="GO:0005737">
    <property type="term" value="C:cytoplasm"/>
    <property type="evidence" value="ECO:0007669"/>
    <property type="project" value="TreeGrafter"/>
</dbReference>
<evidence type="ECO:0000256" key="7">
    <source>
        <dbReference type="PROSITE-ProRule" id="PRU01193"/>
    </source>
</evidence>
<dbReference type="Pfam" id="PF00571">
    <property type="entry name" value="CBS"/>
    <property type="match status" value="1"/>
</dbReference>
<keyword evidence="3" id="KW-0677">Repeat</keyword>
<feature type="domain" description="CBS" evidence="9">
    <location>
        <begin position="329"/>
        <end position="390"/>
    </location>
</feature>
<evidence type="ECO:0000256" key="6">
    <source>
        <dbReference type="PROSITE-ProRule" id="PRU00703"/>
    </source>
</evidence>
<dbReference type="GO" id="GO:0016020">
    <property type="term" value="C:membrane"/>
    <property type="evidence" value="ECO:0007669"/>
    <property type="project" value="UniProtKB-SubCell"/>
</dbReference>
<evidence type="ECO:0000259" key="9">
    <source>
        <dbReference type="PROSITE" id="PS51371"/>
    </source>
</evidence>
<keyword evidence="12" id="KW-1185">Reference proteome</keyword>
<dbReference type="Proteomes" id="UP000322225">
    <property type="component" value="Chromosome 12"/>
</dbReference>
<dbReference type="EMBL" id="CP144062">
    <property type="protein sequence ID" value="WWD22154.1"/>
    <property type="molecule type" value="Genomic_DNA"/>
</dbReference>
<evidence type="ECO:0000313" key="11">
    <source>
        <dbReference type="EMBL" id="WWD22154.1"/>
    </source>
</evidence>
<dbReference type="InterPro" id="IPR000644">
    <property type="entry name" value="CBS_dom"/>
</dbReference>
<dbReference type="InterPro" id="IPR044751">
    <property type="entry name" value="Ion_transp-like_CBS"/>
</dbReference>
<dbReference type="KEGG" id="ksn:43592498"/>
<evidence type="ECO:0000256" key="8">
    <source>
        <dbReference type="SAM" id="Phobius"/>
    </source>
</evidence>
<dbReference type="PROSITE" id="PS51371">
    <property type="entry name" value="CBS"/>
    <property type="match status" value="1"/>
</dbReference>
<evidence type="ECO:0000256" key="5">
    <source>
        <dbReference type="ARBA" id="ARBA00023136"/>
    </source>
</evidence>
<evidence type="ECO:0000256" key="3">
    <source>
        <dbReference type="ARBA" id="ARBA00022737"/>
    </source>
</evidence>
<dbReference type="AlphaFoldDB" id="A0AAJ8LRZ8"/>
<evidence type="ECO:0000256" key="1">
    <source>
        <dbReference type="ARBA" id="ARBA00004141"/>
    </source>
</evidence>
<dbReference type="RefSeq" id="XP_031857385.2">
    <property type="nucleotide sequence ID" value="XM_032008326.2"/>
</dbReference>
<accession>A0AAJ8LRZ8</accession>
<keyword evidence="6" id="KW-0129">CBS domain</keyword>
<evidence type="ECO:0000259" key="10">
    <source>
        <dbReference type="PROSITE" id="PS51846"/>
    </source>
</evidence>
<dbReference type="SUPFAM" id="SSF54631">
    <property type="entry name" value="CBS-domain pair"/>
    <property type="match status" value="1"/>
</dbReference>
<dbReference type="PANTHER" id="PTHR12064:SF97">
    <property type="entry name" value="METAL TRANSPORTER CNNM-5"/>
    <property type="match status" value="1"/>
</dbReference>
<evidence type="ECO:0000256" key="2">
    <source>
        <dbReference type="ARBA" id="ARBA00022692"/>
    </source>
</evidence>
<protein>
    <recommendedName>
        <fullName evidence="13">CNNM transmembrane domain-containing protein</fullName>
    </recommendedName>
</protein>
<dbReference type="InterPro" id="IPR045095">
    <property type="entry name" value="ACDP"/>
</dbReference>
<reference evidence="11" key="2">
    <citation type="submission" date="2024-01" db="EMBL/GenBank/DDBJ databases">
        <title>Comparative genomics of Cryptococcus and Kwoniella reveals pathogenesis evolution and contrasting modes of karyotype evolution via chromosome fusion or intercentromeric recombination.</title>
        <authorList>
            <person name="Coelho M.A."/>
            <person name="David-Palma M."/>
            <person name="Shea T."/>
            <person name="Bowers K."/>
            <person name="McGinley-Smith S."/>
            <person name="Mohammad A.W."/>
            <person name="Gnirke A."/>
            <person name="Yurkov A.M."/>
            <person name="Nowrousian M."/>
            <person name="Sun S."/>
            <person name="Cuomo C.A."/>
            <person name="Heitman J."/>
        </authorList>
    </citation>
    <scope>NUCLEOTIDE SEQUENCE</scope>
    <source>
        <strain evidence="11">CBS 12478</strain>
    </source>
</reference>